<accession>A0A4Z1C366</accession>
<comment type="caution">
    <text evidence="1">The sequence shown here is derived from an EMBL/GenBank/DDBJ whole genome shotgun (WGS) entry which is preliminary data.</text>
</comment>
<dbReference type="RefSeq" id="WP_135834095.1">
    <property type="nucleotide sequence ID" value="NZ_SRPE01000001.1"/>
</dbReference>
<dbReference type="Proteomes" id="UP000297998">
    <property type="component" value="Unassembled WGS sequence"/>
</dbReference>
<dbReference type="OrthoDB" id="1453960at2"/>
<sequence length="193" mass="22740">MKILKITIIIFLTFQTYMFSQNKNNNLSSDKKFLLNLITDDVIKFVDEKNEDVFKFNYLNLVDIKFDSIGAFPPLYNISLYKFNTKKNKISISSNDIKIVYNSSSCDDYFIAVDEFNKIYRLKGFSSNDFLFMLNDIQKNTYKRYKIIDIIKSFEELTNEIEFKCIYKSLINFDLNQDCLKSCSVGKPSHLSR</sequence>
<proteinExistence type="predicted"/>
<reference evidence="1 2" key="1">
    <citation type="submission" date="2019-03" db="EMBL/GenBank/DDBJ databases">
        <title>Empedobacter tilapiae sp. nov., isolated from an intestine of Nile tilapia Oreochromis niloticus.</title>
        <authorList>
            <person name="Kim Y.-O."/>
            <person name="Yoon J.-H."/>
        </authorList>
    </citation>
    <scope>NUCLEOTIDE SEQUENCE [LARGE SCALE GENOMIC DNA]</scope>
    <source>
        <strain evidence="1 2">MRS2</strain>
    </source>
</reference>
<gene>
    <name evidence="1" type="ORF">E4J94_01320</name>
</gene>
<evidence type="ECO:0000313" key="1">
    <source>
        <dbReference type="EMBL" id="TGN30235.1"/>
    </source>
</evidence>
<organism evidence="1 2">
    <name type="scientific">Empedobacter tilapiae</name>
    <dbReference type="NCBI Taxonomy" id="2491114"/>
    <lineage>
        <taxon>Bacteria</taxon>
        <taxon>Pseudomonadati</taxon>
        <taxon>Bacteroidota</taxon>
        <taxon>Flavobacteriia</taxon>
        <taxon>Flavobacteriales</taxon>
        <taxon>Weeksellaceae</taxon>
        <taxon>Empedobacter</taxon>
    </lineage>
</organism>
<dbReference type="EMBL" id="SRPE01000001">
    <property type="protein sequence ID" value="TGN30235.1"/>
    <property type="molecule type" value="Genomic_DNA"/>
</dbReference>
<keyword evidence="2" id="KW-1185">Reference proteome</keyword>
<name>A0A4Z1C366_9FLAO</name>
<evidence type="ECO:0000313" key="2">
    <source>
        <dbReference type="Proteomes" id="UP000297998"/>
    </source>
</evidence>
<dbReference type="AlphaFoldDB" id="A0A4Z1C366"/>
<protein>
    <submittedName>
        <fullName evidence="1">Uncharacterized protein</fullName>
    </submittedName>
</protein>